<dbReference type="AlphaFoldDB" id="A0AAV9XGQ4"/>
<dbReference type="InterPro" id="IPR001792">
    <property type="entry name" value="Acylphosphatase-like_dom"/>
</dbReference>
<evidence type="ECO:0000256" key="2">
    <source>
        <dbReference type="ARBA" id="ARBA00012150"/>
    </source>
</evidence>
<feature type="active site" evidence="5">
    <location>
        <position position="20"/>
    </location>
</feature>
<evidence type="ECO:0000256" key="1">
    <source>
        <dbReference type="ARBA" id="ARBA00005614"/>
    </source>
</evidence>
<dbReference type="PROSITE" id="PS51160">
    <property type="entry name" value="ACYLPHOSPHATASE_3"/>
    <property type="match status" value="1"/>
</dbReference>
<sequence>MSVKRYAFTVHGQVQGVFFRKYTQQSAQSLSISGFVRNSPDRTVAGEAQGSSENLEAFKEKLEQGSPASRVDKVDWNELQIRGDGEGQGYLGASSPDAFSIARGR</sequence>
<evidence type="ECO:0000256" key="4">
    <source>
        <dbReference type="ARBA" id="ARBA00047645"/>
    </source>
</evidence>
<keyword evidence="10" id="KW-1185">Reference proteome</keyword>
<evidence type="ECO:0000259" key="8">
    <source>
        <dbReference type="PROSITE" id="PS51160"/>
    </source>
</evidence>
<protein>
    <recommendedName>
        <fullName evidence="2 5">acylphosphatase</fullName>
        <ecNumber evidence="2 5">3.6.1.7</ecNumber>
    </recommendedName>
</protein>
<comment type="similarity">
    <text evidence="1 6">Belongs to the acylphosphatase family.</text>
</comment>
<dbReference type="Pfam" id="PF00708">
    <property type="entry name" value="Acylphosphatase"/>
    <property type="match status" value="1"/>
</dbReference>
<dbReference type="GO" id="GO:0003998">
    <property type="term" value="F:acylphosphatase activity"/>
    <property type="evidence" value="ECO:0007669"/>
    <property type="project" value="UniProtKB-EC"/>
</dbReference>
<dbReference type="PROSITE" id="PS00150">
    <property type="entry name" value="ACYLPHOSPHATASE_1"/>
    <property type="match status" value="1"/>
</dbReference>
<evidence type="ECO:0000256" key="6">
    <source>
        <dbReference type="RuleBase" id="RU004168"/>
    </source>
</evidence>
<dbReference type="InterPro" id="IPR017968">
    <property type="entry name" value="Acylphosphatase_CS"/>
</dbReference>
<accession>A0AAV9XGQ4</accession>
<dbReference type="PANTHER" id="PTHR10029">
    <property type="entry name" value="ACYLPHOSPHATASE"/>
    <property type="match status" value="1"/>
</dbReference>
<keyword evidence="3 5" id="KW-0378">Hydrolase</keyword>
<dbReference type="EC" id="3.6.1.7" evidence="2 5"/>
<comment type="caution">
    <text evidence="9">The sequence shown here is derived from an EMBL/GenBank/DDBJ whole genome shotgun (WGS) entry which is preliminary data.</text>
</comment>
<feature type="active site" evidence="5">
    <location>
        <position position="38"/>
    </location>
</feature>
<proteinExistence type="inferred from homology"/>
<dbReference type="EMBL" id="JAVHJO010000004">
    <property type="protein sequence ID" value="KAK6540741.1"/>
    <property type="molecule type" value="Genomic_DNA"/>
</dbReference>
<dbReference type="PANTHER" id="PTHR10029:SF3">
    <property type="entry name" value="ACYLPHOSPHATASE-RELATED"/>
    <property type="match status" value="1"/>
</dbReference>
<evidence type="ECO:0000256" key="5">
    <source>
        <dbReference type="PROSITE-ProRule" id="PRU00520"/>
    </source>
</evidence>
<dbReference type="SUPFAM" id="SSF54975">
    <property type="entry name" value="Acylphosphatase/BLUF domain-like"/>
    <property type="match status" value="1"/>
</dbReference>
<evidence type="ECO:0000313" key="10">
    <source>
        <dbReference type="Proteomes" id="UP001365542"/>
    </source>
</evidence>
<dbReference type="InterPro" id="IPR020456">
    <property type="entry name" value="Acylphosphatase"/>
</dbReference>
<evidence type="ECO:0000256" key="7">
    <source>
        <dbReference type="SAM" id="MobiDB-lite"/>
    </source>
</evidence>
<name>A0AAV9XGQ4_9PEZI</name>
<dbReference type="InterPro" id="IPR036046">
    <property type="entry name" value="Acylphosphatase-like_dom_sf"/>
</dbReference>
<organism evidence="9 10">
    <name type="scientific">Orbilia ellipsospora</name>
    <dbReference type="NCBI Taxonomy" id="2528407"/>
    <lineage>
        <taxon>Eukaryota</taxon>
        <taxon>Fungi</taxon>
        <taxon>Dikarya</taxon>
        <taxon>Ascomycota</taxon>
        <taxon>Pezizomycotina</taxon>
        <taxon>Orbiliomycetes</taxon>
        <taxon>Orbiliales</taxon>
        <taxon>Orbiliaceae</taxon>
        <taxon>Orbilia</taxon>
    </lineage>
</organism>
<evidence type="ECO:0000313" key="9">
    <source>
        <dbReference type="EMBL" id="KAK6540741.1"/>
    </source>
</evidence>
<evidence type="ECO:0000256" key="3">
    <source>
        <dbReference type="ARBA" id="ARBA00022801"/>
    </source>
</evidence>
<dbReference type="Gene3D" id="3.30.70.100">
    <property type="match status" value="1"/>
</dbReference>
<feature type="domain" description="Acylphosphatase-like" evidence="8">
    <location>
        <begin position="5"/>
        <end position="103"/>
    </location>
</feature>
<feature type="region of interest" description="Disordered" evidence="7">
    <location>
        <begin position="83"/>
        <end position="105"/>
    </location>
</feature>
<comment type="catalytic activity">
    <reaction evidence="4 5">
        <text>an acyl phosphate + H2O = a carboxylate + phosphate + H(+)</text>
        <dbReference type="Rhea" id="RHEA:14965"/>
        <dbReference type="ChEBI" id="CHEBI:15377"/>
        <dbReference type="ChEBI" id="CHEBI:15378"/>
        <dbReference type="ChEBI" id="CHEBI:29067"/>
        <dbReference type="ChEBI" id="CHEBI:43474"/>
        <dbReference type="ChEBI" id="CHEBI:59918"/>
        <dbReference type="EC" id="3.6.1.7"/>
    </reaction>
</comment>
<gene>
    <name evidence="9" type="ORF">TWF694_008132</name>
</gene>
<reference evidence="9 10" key="1">
    <citation type="submission" date="2019-10" db="EMBL/GenBank/DDBJ databases">
        <authorList>
            <person name="Palmer J.M."/>
        </authorList>
    </citation>
    <scope>NUCLEOTIDE SEQUENCE [LARGE SCALE GENOMIC DNA]</scope>
    <source>
        <strain evidence="9 10">TWF694</strain>
    </source>
</reference>
<dbReference type="PRINTS" id="PR00112">
    <property type="entry name" value="ACYLPHPHTASE"/>
</dbReference>
<dbReference type="Proteomes" id="UP001365542">
    <property type="component" value="Unassembled WGS sequence"/>
</dbReference>